<reference evidence="8" key="1">
    <citation type="journal article" date="2019" name="Int. J. Syst. Evol. Microbiol.">
        <title>The Global Catalogue of Microorganisms (GCM) 10K type strain sequencing project: providing services to taxonomists for standard genome sequencing and annotation.</title>
        <authorList>
            <consortium name="The Broad Institute Genomics Platform"/>
            <consortium name="The Broad Institute Genome Sequencing Center for Infectious Disease"/>
            <person name="Wu L."/>
            <person name="Ma J."/>
        </authorList>
    </citation>
    <scope>NUCLEOTIDE SEQUENCE [LARGE SCALE GENOMIC DNA]</scope>
    <source>
        <strain evidence="8">CGMCC 1.10188</strain>
    </source>
</reference>
<keyword evidence="8" id="KW-1185">Reference proteome</keyword>
<name>A0ABQ1IAN1_9PROT</name>
<dbReference type="InterPro" id="IPR007267">
    <property type="entry name" value="GtrA_DPMS_TM"/>
</dbReference>
<evidence type="ECO:0000256" key="1">
    <source>
        <dbReference type="ARBA" id="ARBA00004141"/>
    </source>
</evidence>
<organism evidence="7 8">
    <name type="scientific">Tistrella bauzanensis</name>
    <dbReference type="NCBI Taxonomy" id="657419"/>
    <lineage>
        <taxon>Bacteria</taxon>
        <taxon>Pseudomonadati</taxon>
        <taxon>Pseudomonadota</taxon>
        <taxon>Alphaproteobacteria</taxon>
        <taxon>Geminicoccales</taxon>
        <taxon>Geminicoccaceae</taxon>
        <taxon>Tistrella</taxon>
    </lineage>
</organism>
<evidence type="ECO:0000256" key="4">
    <source>
        <dbReference type="ARBA" id="ARBA00023136"/>
    </source>
</evidence>
<evidence type="ECO:0000256" key="2">
    <source>
        <dbReference type="ARBA" id="ARBA00022692"/>
    </source>
</evidence>
<dbReference type="RefSeq" id="WP_229707818.1">
    <property type="nucleotide sequence ID" value="NZ_BMDZ01000006.1"/>
</dbReference>
<comment type="caution">
    <text evidence="7">The sequence shown here is derived from an EMBL/GenBank/DDBJ whole genome shotgun (WGS) entry which is preliminary data.</text>
</comment>
<evidence type="ECO:0000313" key="7">
    <source>
        <dbReference type="EMBL" id="GGB30128.1"/>
    </source>
</evidence>
<protein>
    <recommendedName>
        <fullName evidence="6">GtrA/DPMS transmembrane domain-containing protein</fullName>
    </recommendedName>
</protein>
<keyword evidence="4 5" id="KW-0472">Membrane</keyword>
<evidence type="ECO:0000256" key="3">
    <source>
        <dbReference type="ARBA" id="ARBA00022989"/>
    </source>
</evidence>
<sequence>MAARGEAGWQDRRTISPRFLRYVAFALLAMVANLAVQELVVRGWTTAPLLVAIAAGTAAGFAIKYLLDKLWVFDDAFTGYRQEASKIALYGLFSVGTTVIFWATELAFWMIWQTASAKYAGAVLGLALGYVIKFCLDRRFVFKAARS</sequence>
<feature type="transmembrane region" description="Helical" evidence="5">
    <location>
        <begin position="117"/>
        <end position="136"/>
    </location>
</feature>
<dbReference type="Pfam" id="PF04138">
    <property type="entry name" value="GtrA_DPMS_TM"/>
    <property type="match status" value="1"/>
</dbReference>
<feature type="transmembrane region" description="Helical" evidence="5">
    <location>
        <begin position="87"/>
        <end position="111"/>
    </location>
</feature>
<dbReference type="NCBIfam" id="NF037976">
    <property type="entry name" value="gtrA_1"/>
    <property type="match status" value="1"/>
</dbReference>
<dbReference type="Proteomes" id="UP000603352">
    <property type="component" value="Unassembled WGS sequence"/>
</dbReference>
<accession>A0ABQ1IAN1</accession>
<evidence type="ECO:0000313" key="8">
    <source>
        <dbReference type="Proteomes" id="UP000603352"/>
    </source>
</evidence>
<keyword evidence="2 5" id="KW-0812">Transmembrane</keyword>
<comment type="subcellular location">
    <subcellularLocation>
        <location evidence="1">Membrane</location>
        <topology evidence="1">Multi-pass membrane protein</topology>
    </subcellularLocation>
</comment>
<keyword evidence="3 5" id="KW-1133">Transmembrane helix</keyword>
<feature type="transmembrane region" description="Helical" evidence="5">
    <location>
        <begin position="19"/>
        <end position="36"/>
    </location>
</feature>
<evidence type="ECO:0000259" key="6">
    <source>
        <dbReference type="Pfam" id="PF04138"/>
    </source>
</evidence>
<dbReference type="EMBL" id="BMDZ01000006">
    <property type="protein sequence ID" value="GGB30128.1"/>
    <property type="molecule type" value="Genomic_DNA"/>
</dbReference>
<evidence type="ECO:0000256" key="5">
    <source>
        <dbReference type="SAM" id="Phobius"/>
    </source>
</evidence>
<gene>
    <name evidence="7" type="ORF">GCM10011505_09390</name>
</gene>
<proteinExistence type="predicted"/>
<feature type="domain" description="GtrA/DPMS transmembrane" evidence="6">
    <location>
        <begin position="16"/>
        <end position="73"/>
    </location>
</feature>
<feature type="transmembrane region" description="Helical" evidence="5">
    <location>
        <begin position="48"/>
        <end position="67"/>
    </location>
</feature>